<feature type="compositionally biased region" description="Polar residues" evidence="1">
    <location>
        <begin position="99"/>
        <end position="125"/>
    </location>
</feature>
<feature type="compositionally biased region" description="Acidic residues" evidence="1">
    <location>
        <begin position="371"/>
        <end position="381"/>
    </location>
</feature>
<feature type="compositionally biased region" description="Basic residues" evidence="1">
    <location>
        <begin position="1"/>
        <end position="11"/>
    </location>
</feature>
<feature type="region of interest" description="Disordered" evidence="1">
    <location>
        <begin position="490"/>
        <end position="533"/>
    </location>
</feature>
<dbReference type="HOGENOM" id="CLU_031979_0_0_1"/>
<dbReference type="EMBL" id="AMGY01000002">
    <property type="protein sequence ID" value="EXJ88879.1"/>
    <property type="molecule type" value="Genomic_DNA"/>
</dbReference>
<feature type="region of interest" description="Disordered" evidence="1">
    <location>
        <begin position="370"/>
        <end position="449"/>
    </location>
</feature>
<evidence type="ECO:0000313" key="2">
    <source>
        <dbReference type="EMBL" id="EXJ88879.1"/>
    </source>
</evidence>
<feature type="compositionally biased region" description="Polar residues" evidence="1">
    <location>
        <begin position="133"/>
        <end position="144"/>
    </location>
</feature>
<comment type="caution">
    <text evidence="2">The sequence shown here is derived from an EMBL/GenBank/DDBJ whole genome shotgun (WGS) entry which is preliminary data.</text>
</comment>
<evidence type="ECO:0000256" key="1">
    <source>
        <dbReference type="SAM" id="MobiDB-lite"/>
    </source>
</evidence>
<protein>
    <submittedName>
        <fullName evidence="2">Uncharacterized protein</fullName>
    </submittedName>
</protein>
<organism evidence="2 3">
    <name type="scientific">Capronia epimyces CBS 606.96</name>
    <dbReference type="NCBI Taxonomy" id="1182542"/>
    <lineage>
        <taxon>Eukaryota</taxon>
        <taxon>Fungi</taxon>
        <taxon>Dikarya</taxon>
        <taxon>Ascomycota</taxon>
        <taxon>Pezizomycotina</taxon>
        <taxon>Eurotiomycetes</taxon>
        <taxon>Chaetothyriomycetidae</taxon>
        <taxon>Chaetothyriales</taxon>
        <taxon>Herpotrichiellaceae</taxon>
        <taxon>Capronia</taxon>
    </lineage>
</organism>
<dbReference type="eggNOG" id="ENOG502SVPD">
    <property type="taxonomic scope" value="Eukaryota"/>
</dbReference>
<gene>
    <name evidence="2" type="ORF">A1O3_01943</name>
</gene>
<proteinExistence type="predicted"/>
<feature type="region of interest" description="Disordered" evidence="1">
    <location>
        <begin position="259"/>
        <end position="337"/>
    </location>
</feature>
<dbReference type="RefSeq" id="XP_007730276.1">
    <property type="nucleotide sequence ID" value="XM_007732086.1"/>
</dbReference>
<feature type="compositionally biased region" description="Basic residues" evidence="1">
    <location>
        <begin position="491"/>
        <end position="505"/>
    </location>
</feature>
<keyword evidence="3" id="KW-1185">Reference proteome</keyword>
<feature type="compositionally biased region" description="Polar residues" evidence="1">
    <location>
        <begin position="215"/>
        <end position="232"/>
    </location>
</feature>
<feature type="region of interest" description="Disordered" evidence="1">
    <location>
        <begin position="1"/>
        <end position="186"/>
    </location>
</feature>
<accession>W9Z314</accession>
<dbReference type="AlphaFoldDB" id="W9Z314"/>
<feature type="compositionally biased region" description="Basic residues" evidence="1">
    <location>
        <begin position="321"/>
        <end position="335"/>
    </location>
</feature>
<dbReference type="OrthoDB" id="5423493at2759"/>
<dbReference type="STRING" id="1182542.W9Z314"/>
<reference evidence="2 3" key="1">
    <citation type="submission" date="2013-03" db="EMBL/GenBank/DDBJ databases">
        <title>The Genome Sequence of Capronia epimyces CBS 606.96.</title>
        <authorList>
            <consortium name="The Broad Institute Genomics Platform"/>
            <person name="Cuomo C."/>
            <person name="de Hoog S."/>
            <person name="Gorbushina A."/>
            <person name="Walker B."/>
            <person name="Young S.K."/>
            <person name="Zeng Q."/>
            <person name="Gargeya S."/>
            <person name="Fitzgerald M."/>
            <person name="Haas B."/>
            <person name="Abouelleil A."/>
            <person name="Allen A.W."/>
            <person name="Alvarado L."/>
            <person name="Arachchi H.M."/>
            <person name="Berlin A.M."/>
            <person name="Chapman S.B."/>
            <person name="Gainer-Dewar J."/>
            <person name="Goldberg J."/>
            <person name="Griggs A."/>
            <person name="Gujja S."/>
            <person name="Hansen M."/>
            <person name="Howarth C."/>
            <person name="Imamovic A."/>
            <person name="Ireland A."/>
            <person name="Larimer J."/>
            <person name="McCowan C."/>
            <person name="Murphy C."/>
            <person name="Pearson M."/>
            <person name="Poon T.W."/>
            <person name="Priest M."/>
            <person name="Roberts A."/>
            <person name="Saif S."/>
            <person name="Shea T."/>
            <person name="Sisk P."/>
            <person name="Sykes S."/>
            <person name="Wortman J."/>
            <person name="Nusbaum C."/>
            <person name="Birren B."/>
        </authorList>
    </citation>
    <scope>NUCLEOTIDE SEQUENCE [LARGE SCALE GENOMIC DNA]</scope>
    <source>
        <strain evidence="2 3">CBS 606.96</strain>
    </source>
</reference>
<dbReference type="GeneID" id="19166076"/>
<name>W9Z314_9EURO</name>
<feature type="compositionally biased region" description="Basic residues" evidence="1">
    <location>
        <begin position="399"/>
        <end position="408"/>
    </location>
</feature>
<dbReference type="Proteomes" id="UP000019478">
    <property type="component" value="Unassembled WGS sequence"/>
</dbReference>
<feature type="region of interest" description="Disordered" evidence="1">
    <location>
        <begin position="210"/>
        <end position="245"/>
    </location>
</feature>
<sequence length="600" mass="64802">MPRPPLRRRQLSRAGPPPRIGKKVPSSTPARLELEKKLAHKPTGQRPNDSDDSDRLVVKGNGRRGRNVPRQEIYASGAVGKGDKPGNHPSRAQRRRNMTRVTNEILAQTQQDARTSNPSSTEQPPQRSPVASGDTNRATSTQSPKPVPPRVYSSATKPPASILRSALPTPTRENSILGTLKPRRRQPSILQALEHDSSTFDLEDEEQFLPDAESTPMNPARSRTISSTPATNSSHVSSSKKRKLSSVNIFQPSVVDVLPKPTASPVARSRDTTGTPEPSLPPAAVSALRKSRRNSLDKAGNEDIMALPESSSSLSLSPVKTKTRAMTRKSRKKATKPAPIMATEELQALMMPRKRRRTARTRTRLLGEFDIAPDSDTDDSEHIDLPNGGDESSFLPATKGRKLRRKVPVVKSLNTQDNARGGTRSGNVDKQGHSAVAGKSSKSNTSTRHLIATKAPVLAPFSPTSTRWNHSTKSPLQLSVVDSSNLNSNRAIKHGQRKQGGKSKHLGGSLRGEQGPSVGGADKENLDPGDGLLGKTVIEDVQAGSMSAEVAGTIKDKIDGDKSKSTATMKGKWADIDAWDLDFEDVEVMTGSSSPSPMRR</sequence>
<evidence type="ECO:0000313" key="3">
    <source>
        <dbReference type="Proteomes" id="UP000019478"/>
    </source>
</evidence>